<dbReference type="EMBL" id="JBHSMH010000041">
    <property type="protein sequence ID" value="MFC5469672.1"/>
    <property type="molecule type" value="Genomic_DNA"/>
</dbReference>
<evidence type="ECO:0000313" key="5">
    <source>
        <dbReference type="Proteomes" id="UP001596105"/>
    </source>
</evidence>
<dbReference type="InterPro" id="IPR015421">
    <property type="entry name" value="PyrdxlP-dep_Trfase_major"/>
</dbReference>
<dbReference type="Pfam" id="PF01041">
    <property type="entry name" value="DegT_DnrJ_EryC1"/>
    <property type="match status" value="1"/>
</dbReference>
<comment type="similarity">
    <text evidence="2 3">Belongs to the DegT/DnrJ/EryC1 family.</text>
</comment>
<keyword evidence="4" id="KW-0032">Aminotransferase</keyword>
<proteinExistence type="inferred from homology"/>
<dbReference type="Gene3D" id="3.40.640.10">
    <property type="entry name" value="Type I PLP-dependent aspartate aminotransferase-like (Major domain)"/>
    <property type="match status" value="1"/>
</dbReference>
<evidence type="ECO:0000256" key="3">
    <source>
        <dbReference type="RuleBase" id="RU004508"/>
    </source>
</evidence>
<keyword evidence="5" id="KW-1185">Reference proteome</keyword>
<dbReference type="Gene3D" id="3.90.1150.10">
    <property type="entry name" value="Aspartate Aminotransferase, domain 1"/>
    <property type="match status" value="1"/>
</dbReference>
<keyword evidence="4" id="KW-0808">Transferase</keyword>
<accession>A0ABW0LXS1</accession>
<dbReference type="InterPro" id="IPR015424">
    <property type="entry name" value="PyrdxlP-dep_Trfase"/>
</dbReference>
<gene>
    <name evidence="4" type="ORF">ACFPPD_13135</name>
</gene>
<dbReference type="SUPFAM" id="SSF53383">
    <property type="entry name" value="PLP-dependent transferases"/>
    <property type="match status" value="1"/>
</dbReference>
<keyword evidence="1 3" id="KW-0663">Pyridoxal phosphate</keyword>
<dbReference type="PANTHER" id="PTHR30244:SF36">
    <property type="entry name" value="3-OXO-GLUCOSE-6-PHOSPHATE:GLUTAMATE AMINOTRANSFERASE"/>
    <property type="match status" value="1"/>
</dbReference>
<evidence type="ECO:0000256" key="1">
    <source>
        <dbReference type="ARBA" id="ARBA00022898"/>
    </source>
</evidence>
<dbReference type="Proteomes" id="UP001596105">
    <property type="component" value="Unassembled WGS sequence"/>
</dbReference>
<reference evidence="5" key="1">
    <citation type="journal article" date="2019" name="Int. J. Syst. Evol. Microbiol.">
        <title>The Global Catalogue of Microorganisms (GCM) 10K type strain sequencing project: providing services to taxonomists for standard genome sequencing and annotation.</title>
        <authorList>
            <consortium name="The Broad Institute Genomics Platform"/>
            <consortium name="The Broad Institute Genome Sequencing Center for Infectious Disease"/>
            <person name="Wu L."/>
            <person name="Ma J."/>
        </authorList>
    </citation>
    <scope>NUCLEOTIDE SEQUENCE [LARGE SCALE GENOMIC DNA]</scope>
    <source>
        <strain evidence="5">CCUG 57113</strain>
    </source>
</reference>
<dbReference type="InterPro" id="IPR000653">
    <property type="entry name" value="DegT/StrS_aminotransferase"/>
</dbReference>
<sequence>MIPFLDLKQINLQYEKEIKESLNRFLHSGWYILGKEVENFESEFAYYCGTKHCIGVANGLDALSLILKAYDIGPGDEVIVPSNTYIASILAISSVGATPLLVEPNLLTYNIDPQKIENVITPNTKAILVVHLYGQTCDMQPIQEIANRHGLKIVEDCAQSHGAIYNGLRAGNLGDAAGFSFYPGKNLGALGDAGAITTNDDRVAEQLRALRNYGSHKKYENMFKGVNSRLDEIHAAVLSVKLKCLDQENQKRREIANFYLEHIDNAKIQLPIVENSPDSHVWHLFVVRTESRESLIAHLTQFKIQALIHYPIPPHKQEAYQEWQDRNYPLSELIHQQVLSLPMSPVMDINQAKAVVDAINAY</sequence>
<dbReference type="GO" id="GO:0008483">
    <property type="term" value="F:transaminase activity"/>
    <property type="evidence" value="ECO:0007669"/>
    <property type="project" value="UniProtKB-KW"/>
</dbReference>
<dbReference type="PANTHER" id="PTHR30244">
    <property type="entry name" value="TRANSAMINASE"/>
    <property type="match status" value="1"/>
</dbReference>
<protein>
    <submittedName>
        <fullName evidence="4">DegT/DnrJ/EryC1/StrS family aminotransferase</fullName>
    </submittedName>
</protein>
<evidence type="ECO:0000313" key="4">
    <source>
        <dbReference type="EMBL" id="MFC5469672.1"/>
    </source>
</evidence>
<dbReference type="CDD" id="cd00616">
    <property type="entry name" value="AHBA_syn"/>
    <property type="match status" value="1"/>
</dbReference>
<dbReference type="InterPro" id="IPR015422">
    <property type="entry name" value="PyrdxlP-dep_Trfase_small"/>
</dbReference>
<comment type="caution">
    <text evidence="4">The sequence shown here is derived from an EMBL/GenBank/DDBJ whole genome shotgun (WGS) entry which is preliminary data.</text>
</comment>
<dbReference type="PIRSF" id="PIRSF000390">
    <property type="entry name" value="PLP_StrS"/>
    <property type="match status" value="1"/>
</dbReference>
<organism evidence="4 5">
    <name type="scientific">Cohnella suwonensis</name>
    <dbReference type="NCBI Taxonomy" id="696072"/>
    <lineage>
        <taxon>Bacteria</taxon>
        <taxon>Bacillati</taxon>
        <taxon>Bacillota</taxon>
        <taxon>Bacilli</taxon>
        <taxon>Bacillales</taxon>
        <taxon>Paenibacillaceae</taxon>
        <taxon>Cohnella</taxon>
    </lineage>
</organism>
<name>A0ABW0LXS1_9BACL</name>
<evidence type="ECO:0000256" key="2">
    <source>
        <dbReference type="ARBA" id="ARBA00037999"/>
    </source>
</evidence>
<dbReference type="RefSeq" id="WP_209745258.1">
    <property type="nucleotide sequence ID" value="NZ_JBHSMH010000041.1"/>
</dbReference>